<proteinExistence type="predicted"/>
<evidence type="ECO:0000313" key="1">
    <source>
        <dbReference type="EMBL" id="PWZ45974.1"/>
    </source>
</evidence>
<comment type="caution">
    <text evidence="1">The sequence shown here is derived from an EMBL/GenBank/DDBJ whole genome shotgun (WGS) entry which is preliminary data.</text>
</comment>
<evidence type="ECO:0000313" key="2">
    <source>
        <dbReference type="Proteomes" id="UP000251960"/>
    </source>
</evidence>
<accession>A0A3L6GBS2</accession>
<gene>
    <name evidence="1" type="ORF">Zm00014a_033966</name>
</gene>
<reference evidence="1 2" key="1">
    <citation type="journal article" date="2018" name="Nat. Genet.">
        <title>Extensive intraspecific gene order and gene structural variations between Mo17 and other maize genomes.</title>
        <authorList>
            <person name="Sun S."/>
            <person name="Zhou Y."/>
            <person name="Chen J."/>
            <person name="Shi J."/>
            <person name="Zhao H."/>
            <person name="Zhao H."/>
            <person name="Song W."/>
            <person name="Zhang M."/>
            <person name="Cui Y."/>
            <person name="Dong X."/>
            <person name="Liu H."/>
            <person name="Ma X."/>
            <person name="Jiao Y."/>
            <person name="Wang B."/>
            <person name="Wei X."/>
            <person name="Stein J.C."/>
            <person name="Glaubitz J.C."/>
            <person name="Lu F."/>
            <person name="Yu G."/>
            <person name="Liang C."/>
            <person name="Fengler K."/>
            <person name="Li B."/>
            <person name="Rafalski A."/>
            <person name="Schnable P.S."/>
            <person name="Ware D.H."/>
            <person name="Buckler E.S."/>
            <person name="Lai J."/>
        </authorList>
    </citation>
    <scope>NUCLEOTIDE SEQUENCE [LARGE SCALE GENOMIC DNA]</scope>
    <source>
        <strain evidence="2">cv. Missouri 17</strain>
        <tissue evidence="1">Seedling</tissue>
    </source>
</reference>
<dbReference type="Proteomes" id="UP000251960">
    <property type="component" value="Chromosome 10"/>
</dbReference>
<protein>
    <submittedName>
        <fullName evidence="1">Uncharacterized protein</fullName>
    </submittedName>
</protein>
<dbReference type="AlphaFoldDB" id="A0A3L6GBS2"/>
<organism evidence="1 2">
    <name type="scientific">Zea mays</name>
    <name type="common">Maize</name>
    <dbReference type="NCBI Taxonomy" id="4577"/>
    <lineage>
        <taxon>Eukaryota</taxon>
        <taxon>Viridiplantae</taxon>
        <taxon>Streptophyta</taxon>
        <taxon>Embryophyta</taxon>
        <taxon>Tracheophyta</taxon>
        <taxon>Spermatophyta</taxon>
        <taxon>Magnoliopsida</taxon>
        <taxon>Liliopsida</taxon>
        <taxon>Poales</taxon>
        <taxon>Poaceae</taxon>
        <taxon>PACMAD clade</taxon>
        <taxon>Panicoideae</taxon>
        <taxon>Andropogonodae</taxon>
        <taxon>Andropogoneae</taxon>
        <taxon>Tripsacinae</taxon>
        <taxon>Zea</taxon>
    </lineage>
</organism>
<dbReference type="EMBL" id="NCVQ01000002">
    <property type="protein sequence ID" value="PWZ45974.1"/>
    <property type="molecule type" value="Genomic_DNA"/>
</dbReference>
<name>A0A3L6GBS2_MAIZE</name>
<sequence length="111" mass="13029">MYMMYFFSTSRGVLKKLDFFRSRFIWQGDKHKKKYCLARWNILRLPKNQGGLGIHDPGTKNTTLLGLVRLFPIHMDWMGLEKIVKKFDLFGIETHPIPLNPHGLRANRTSP</sequence>